<dbReference type="PANTHER" id="PTHR32060">
    <property type="entry name" value="TAIL-SPECIFIC PROTEASE"/>
    <property type="match status" value="1"/>
</dbReference>
<evidence type="ECO:0000256" key="3">
    <source>
        <dbReference type="ARBA" id="ARBA00022801"/>
    </source>
</evidence>
<keyword evidence="7" id="KW-0732">Signal</keyword>
<dbReference type="InterPro" id="IPR004447">
    <property type="entry name" value="Peptidase_S41A"/>
</dbReference>
<comment type="similarity">
    <text evidence="1 5">Belongs to the peptidase S41A family.</text>
</comment>
<dbReference type="EC" id="3.4.21.102" evidence="9"/>
<dbReference type="CDD" id="cd07560">
    <property type="entry name" value="Peptidase_S41_CPP"/>
    <property type="match status" value="1"/>
</dbReference>
<dbReference type="PROSITE" id="PS50106">
    <property type="entry name" value="PDZ"/>
    <property type="match status" value="1"/>
</dbReference>
<evidence type="ECO:0000256" key="7">
    <source>
        <dbReference type="SAM" id="SignalP"/>
    </source>
</evidence>
<dbReference type="Pfam" id="PF03572">
    <property type="entry name" value="Peptidase_S41"/>
    <property type="match status" value="1"/>
</dbReference>
<keyword evidence="2 5" id="KW-0645">Protease</keyword>
<feature type="chain" id="PRO_5030667989" evidence="7">
    <location>
        <begin position="31"/>
        <end position="468"/>
    </location>
</feature>
<dbReference type="PANTHER" id="PTHR32060:SF30">
    <property type="entry name" value="CARBOXY-TERMINAL PROCESSING PROTEASE CTPA"/>
    <property type="match status" value="1"/>
</dbReference>
<dbReference type="GO" id="GO:0030288">
    <property type="term" value="C:outer membrane-bounded periplasmic space"/>
    <property type="evidence" value="ECO:0007669"/>
    <property type="project" value="TreeGrafter"/>
</dbReference>
<dbReference type="CDD" id="cd06782">
    <property type="entry name" value="cpPDZ_CPP-like"/>
    <property type="match status" value="1"/>
</dbReference>
<evidence type="ECO:0000313" key="10">
    <source>
        <dbReference type="Proteomes" id="UP000525298"/>
    </source>
</evidence>
<evidence type="ECO:0000256" key="4">
    <source>
        <dbReference type="ARBA" id="ARBA00022825"/>
    </source>
</evidence>
<keyword evidence="4 5" id="KW-0720">Serine protease</keyword>
<dbReference type="SMART" id="SM00245">
    <property type="entry name" value="TSPc"/>
    <property type="match status" value="1"/>
</dbReference>
<evidence type="ECO:0000256" key="2">
    <source>
        <dbReference type="ARBA" id="ARBA00022670"/>
    </source>
</evidence>
<proteinExistence type="inferred from homology"/>
<reference evidence="9 10" key="1">
    <citation type="submission" date="2020-07" db="EMBL/GenBank/DDBJ databases">
        <title>Genomic Encyclopedia of Type Strains, Phase IV (KMG-IV): sequencing the most valuable type-strain genomes for metagenomic binning, comparative biology and taxonomic classification.</title>
        <authorList>
            <person name="Goeker M."/>
        </authorList>
    </citation>
    <scope>NUCLEOTIDE SEQUENCE [LARGE SCALE GENOMIC DNA]</scope>
    <source>
        <strain evidence="9 10">DSM 17721</strain>
    </source>
</reference>
<dbReference type="InterPro" id="IPR029045">
    <property type="entry name" value="ClpP/crotonase-like_dom_sf"/>
</dbReference>
<dbReference type="EMBL" id="JACDUS010000001">
    <property type="protein sequence ID" value="MBA2880101.1"/>
    <property type="molecule type" value="Genomic_DNA"/>
</dbReference>
<comment type="caution">
    <text evidence="9">The sequence shown here is derived from an EMBL/GenBank/DDBJ whole genome shotgun (WGS) entry which is preliminary data.</text>
</comment>
<dbReference type="Gene3D" id="3.30.750.44">
    <property type="match status" value="1"/>
</dbReference>
<dbReference type="InterPro" id="IPR055210">
    <property type="entry name" value="CtpA/B_N"/>
</dbReference>
<accession>A0A7W0HJH9</accession>
<keyword evidence="10" id="KW-1185">Reference proteome</keyword>
<keyword evidence="3 5" id="KW-0378">Hydrolase</keyword>
<evidence type="ECO:0000256" key="1">
    <source>
        <dbReference type="ARBA" id="ARBA00009179"/>
    </source>
</evidence>
<dbReference type="InterPro" id="IPR001478">
    <property type="entry name" value="PDZ"/>
</dbReference>
<name>A0A7W0HJH9_9BACT</name>
<dbReference type="SUPFAM" id="SSF50156">
    <property type="entry name" value="PDZ domain-like"/>
    <property type="match status" value="1"/>
</dbReference>
<evidence type="ECO:0000256" key="5">
    <source>
        <dbReference type="RuleBase" id="RU004404"/>
    </source>
</evidence>
<dbReference type="GO" id="GO:0007165">
    <property type="term" value="P:signal transduction"/>
    <property type="evidence" value="ECO:0007669"/>
    <property type="project" value="TreeGrafter"/>
</dbReference>
<dbReference type="InterPro" id="IPR005151">
    <property type="entry name" value="Tail-specific_protease"/>
</dbReference>
<dbReference type="AlphaFoldDB" id="A0A7W0HJH9"/>
<dbReference type="Gene3D" id="3.90.226.10">
    <property type="entry name" value="2-enoyl-CoA Hydratase, Chain A, domain 1"/>
    <property type="match status" value="1"/>
</dbReference>
<dbReference type="Pfam" id="PF22694">
    <property type="entry name" value="CtpB_N-like"/>
    <property type="match status" value="1"/>
</dbReference>
<feature type="signal peptide" evidence="7">
    <location>
        <begin position="1"/>
        <end position="30"/>
    </location>
</feature>
<evidence type="ECO:0000256" key="6">
    <source>
        <dbReference type="SAM" id="MobiDB-lite"/>
    </source>
</evidence>
<dbReference type="NCBIfam" id="TIGR00225">
    <property type="entry name" value="prc"/>
    <property type="match status" value="1"/>
</dbReference>
<gene>
    <name evidence="9" type="ORF">HNR65_000408</name>
</gene>
<evidence type="ECO:0000313" key="9">
    <source>
        <dbReference type="EMBL" id="MBA2880101.1"/>
    </source>
</evidence>
<dbReference type="SMART" id="SM00228">
    <property type="entry name" value="PDZ"/>
    <property type="match status" value="1"/>
</dbReference>
<dbReference type="Gene3D" id="2.30.42.10">
    <property type="match status" value="1"/>
</dbReference>
<feature type="region of interest" description="Disordered" evidence="6">
    <location>
        <begin position="379"/>
        <end position="424"/>
    </location>
</feature>
<organism evidence="9 10">
    <name type="scientific">Desulfosalsimonas propionicica</name>
    <dbReference type="NCBI Taxonomy" id="332175"/>
    <lineage>
        <taxon>Bacteria</taxon>
        <taxon>Pseudomonadati</taxon>
        <taxon>Thermodesulfobacteriota</taxon>
        <taxon>Desulfobacteria</taxon>
        <taxon>Desulfobacterales</taxon>
        <taxon>Desulfosalsimonadaceae</taxon>
        <taxon>Desulfosalsimonas</taxon>
    </lineage>
</organism>
<sequence length="468" mass="51560">MHSQKKSPVRKGFVLALAAAVFFLASSVHGELSKADTYEGLKLFSDVIEELEKNYVEPVDTRDLIEEAIHGMVESLDPHSTFMPPEAFESLQSETRGDFGGIGIVITKEDGRLTVVSPIEGTPAYKAGIQANDVIIKVEDESTQDMMLWEAVKQMRGEPGTELQITVVREGEPEPLEFTLVRAVIPMDSVRHIILQPGYGYLWVTNFRENTTDEVKKALADLEKNADPLKGLILDLRDNPGGLLTQAVSLSDVFLADGRIVSIRGRDQKEESVYRAEDDNQEPDYPIVVLINGGSASAAEIVAGALQDNGRALVLGTTSFGKGSVQTVRPLRNGYGLKYTVARYYTPKGISIQAEGIHPDLVVKRRLLDEKSGGLDARRIKEGDLKNHLPGKMELEQDGQEPGPSESDGEKAGEGQTEDETDVQKLMRLRDSLYEHSERSPDALMLDSQINRAYEILRGYEVFSAMGD</sequence>
<dbReference type="Pfam" id="PF13180">
    <property type="entry name" value="PDZ_2"/>
    <property type="match status" value="1"/>
</dbReference>
<dbReference type="FunFam" id="2.30.42.10:FF:000063">
    <property type="entry name" value="Peptidase, S41 family"/>
    <property type="match status" value="1"/>
</dbReference>
<dbReference type="InterPro" id="IPR036034">
    <property type="entry name" value="PDZ_sf"/>
</dbReference>
<feature type="compositionally biased region" description="Basic and acidic residues" evidence="6">
    <location>
        <begin position="379"/>
        <end position="395"/>
    </location>
</feature>
<dbReference type="SUPFAM" id="SSF52096">
    <property type="entry name" value="ClpP/crotonase"/>
    <property type="match status" value="1"/>
</dbReference>
<dbReference type="GO" id="GO:0004252">
    <property type="term" value="F:serine-type endopeptidase activity"/>
    <property type="evidence" value="ECO:0007669"/>
    <property type="project" value="UniProtKB-EC"/>
</dbReference>
<dbReference type="RefSeq" id="WP_181549767.1">
    <property type="nucleotide sequence ID" value="NZ_JACDUS010000001.1"/>
</dbReference>
<protein>
    <submittedName>
        <fullName evidence="9">Carboxyl-terminal processing protease</fullName>
        <ecNumber evidence="9">3.4.21.102</ecNumber>
    </submittedName>
</protein>
<feature type="domain" description="PDZ" evidence="8">
    <location>
        <begin position="88"/>
        <end position="156"/>
    </location>
</feature>
<dbReference type="GO" id="GO:0006508">
    <property type="term" value="P:proteolysis"/>
    <property type="evidence" value="ECO:0007669"/>
    <property type="project" value="UniProtKB-KW"/>
</dbReference>
<evidence type="ECO:0000259" key="8">
    <source>
        <dbReference type="PROSITE" id="PS50106"/>
    </source>
</evidence>
<dbReference type="Proteomes" id="UP000525298">
    <property type="component" value="Unassembled WGS sequence"/>
</dbReference>